<feature type="domain" description="PH" evidence="4">
    <location>
        <begin position="418"/>
        <end position="545"/>
    </location>
</feature>
<dbReference type="OrthoDB" id="2272012at2759"/>
<gene>
    <name evidence="7" type="ORF">BJ322DRAFT_403472</name>
</gene>
<evidence type="ECO:0000313" key="8">
    <source>
        <dbReference type="Proteomes" id="UP000736335"/>
    </source>
</evidence>
<name>A0A9P6HM71_9AGAM</name>
<dbReference type="Pfam" id="PF15405">
    <property type="entry name" value="PH_5"/>
    <property type="match status" value="1"/>
</dbReference>
<dbReference type="PROSITE" id="PS00741">
    <property type="entry name" value="DH_1"/>
    <property type="match status" value="1"/>
</dbReference>
<dbReference type="PROSITE" id="PS50219">
    <property type="entry name" value="CNH"/>
    <property type="match status" value="1"/>
</dbReference>
<dbReference type="GO" id="GO:0005085">
    <property type="term" value="F:guanyl-nucleotide exchange factor activity"/>
    <property type="evidence" value="ECO:0007669"/>
    <property type="project" value="UniProtKB-KW"/>
</dbReference>
<evidence type="ECO:0000256" key="1">
    <source>
        <dbReference type="ARBA" id="ARBA00022553"/>
    </source>
</evidence>
<dbReference type="PANTHER" id="PTHR46572">
    <property type="entry name" value="RHO1 GDP-GTP EXCHANGE PROTEIN 1-RELATED"/>
    <property type="match status" value="1"/>
</dbReference>
<feature type="region of interest" description="Disordered" evidence="3">
    <location>
        <begin position="110"/>
        <end position="146"/>
    </location>
</feature>
<dbReference type="InterPro" id="IPR011993">
    <property type="entry name" value="PH-like_dom_sf"/>
</dbReference>
<feature type="compositionally biased region" description="Polar residues" evidence="3">
    <location>
        <begin position="926"/>
        <end position="943"/>
    </location>
</feature>
<dbReference type="SMART" id="SM00036">
    <property type="entry name" value="CNH"/>
    <property type="match status" value="1"/>
</dbReference>
<keyword evidence="1" id="KW-0597">Phosphoprotein</keyword>
<dbReference type="InterPro" id="IPR000219">
    <property type="entry name" value="DH_dom"/>
</dbReference>
<dbReference type="SMART" id="SM00233">
    <property type="entry name" value="PH"/>
    <property type="match status" value="1"/>
</dbReference>
<dbReference type="InterPro" id="IPR041675">
    <property type="entry name" value="PH_5"/>
</dbReference>
<evidence type="ECO:0000259" key="4">
    <source>
        <dbReference type="PROSITE" id="PS50003"/>
    </source>
</evidence>
<dbReference type="Proteomes" id="UP000736335">
    <property type="component" value="Unassembled WGS sequence"/>
</dbReference>
<dbReference type="SUPFAM" id="SSF48065">
    <property type="entry name" value="DBL homology domain (DH-domain)"/>
    <property type="match status" value="1"/>
</dbReference>
<sequence>MVAPNSSKERPRTRTPSNAQPPRNRNPMYWSIYSNGRDNDPAPAVPPKEPRYDPVFLAPVSTSPPPGKYTRPRYTSLSVYEPQSASMAFPEPQQHRLAPRRSALGLFARHRGSKSETGMSASTTSLLKPGSSRGSYDATPEPPPLDEAREAMLTTEEGLRLFQKDQLPEADQEWYRLVPKEARAVLGKDEVKRQSILFEVFRSEKDYVADLGLVQEVFIKGLLNANPPVVSQENLQSFISEVFGNVDAILSHHHRMLAALFARQREQHPMVQSVTDIILDTSLLFRSDYETYIKSYPLAEARHRSELKKNSKYREWLQQCYHHPQVRKRDLVTFISRPVTRLPRLRLLLDEIFKLTDSRHPDRELLPLLIRVLSDFVKSTQPGIAAAEGKVKFWNLCESLLYVKAEIMDMDLYNESRSLVYSGTLVRRMRSEMGHTWVDLHVALLDNYLLLTKEEQHNGVTRYRLTSRPIPLEYLRLGSFDDPADSRREKLEDAGLLDRVRPTYKAVYPFTFYHASSKTTRRYTLYAPSDNMRKKWKYALADAITVRKVHQESNMWLAPHDVRTGFYRHLKPGQPPDAKLFIMGKITAVAPMLSHRRSFVIIGSATGVYTARRGKTDLTKILNIVNPTSIYTLPEFNKVIIHHNHEIISYSLDMFARLSLGQTSQSGVESTYEKVSGNERNVLFCKPGVVGNRTMLLYAAKSFMQVTIYALEVVLPSEAHAQTRRREGSPSFRSFGDPFTVPKDAYDITLLTRNIGICTEKGVVVADPINLTSGTFTLVPDFTKANENAALNSLRVKCEAARPLGMVRCDASELLVVYDELGCYITRHGAPTRSCSYIRWETKAVSFAHVGVHLLLFSSGFVEIRHMPSGRLTQVLEGQDIRLLYSGLSPGEKVTLMALRDGGSDAPGLKDKIVELVETRELGRTPSVSSPGASPRSEYTASSIWDMWE</sequence>
<feature type="compositionally biased region" description="Polar residues" evidence="3">
    <location>
        <begin position="115"/>
        <end position="126"/>
    </location>
</feature>
<proteinExistence type="predicted"/>
<protein>
    <recommendedName>
        <fullName evidence="9">DH domain-containing protein</fullName>
    </recommendedName>
</protein>
<dbReference type="SUPFAM" id="SSF50729">
    <property type="entry name" value="PH domain-like"/>
    <property type="match status" value="1"/>
</dbReference>
<dbReference type="InterPro" id="IPR052233">
    <property type="entry name" value="Rho-type_GEFs"/>
</dbReference>
<evidence type="ECO:0000256" key="3">
    <source>
        <dbReference type="SAM" id="MobiDB-lite"/>
    </source>
</evidence>
<dbReference type="InterPro" id="IPR001849">
    <property type="entry name" value="PH_domain"/>
</dbReference>
<reference evidence="7" key="1">
    <citation type="journal article" date="2020" name="Nat. Commun.">
        <title>Large-scale genome sequencing of mycorrhizal fungi provides insights into the early evolution of symbiotic traits.</title>
        <authorList>
            <person name="Miyauchi S."/>
            <person name="Kiss E."/>
            <person name="Kuo A."/>
            <person name="Drula E."/>
            <person name="Kohler A."/>
            <person name="Sanchez-Garcia M."/>
            <person name="Morin E."/>
            <person name="Andreopoulos B."/>
            <person name="Barry K.W."/>
            <person name="Bonito G."/>
            <person name="Buee M."/>
            <person name="Carver A."/>
            <person name="Chen C."/>
            <person name="Cichocki N."/>
            <person name="Clum A."/>
            <person name="Culley D."/>
            <person name="Crous P.W."/>
            <person name="Fauchery L."/>
            <person name="Girlanda M."/>
            <person name="Hayes R.D."/>
            <person name="Keri Z."/>
            <person name="LaButti K."/>
            <person name="Lipzen A."/>
            <person name="Lombard V."/>
            <person name="Magnuson J."/>
            <person name="Maillard F."/>
            <person name="Murat C."/>
            <person name="Nolan M."/>
            <person name="Ohm R.A."/>
            <person name="Pangilinan J."/>
            <person name="Pereira M.F."/>
            <person name="Perotto S."/>
            <person name="Peter M."/>
            <person name="Pfister S."/>
            <person name="Riley R."/>
            <person name="Sitrit Y."/>
            <person name="Stielow J.B."/>
            <person name="Szollosi G."/>
            <person name="Zifcakova L."/>
            <person name="Stursova M."/>
            <person name="Spatafora J.W."/>
            <person name="Tedersoo L."/>
            <person name="Vaario L.M."/>
            <person name="Yamada A."/>
            <person name="Yan M."/>
            <person name="Wang P."/>
            <person name="Xu J."/>
            <person name="Bruns T."/>
            <person name="Baldrian P."/>
            <person name="Vilgalys R."/>
            <person name="Dunand C."/>
            <person name="Henrissat B."/>
            <person name="Grigoriev I.V."/>
            <person name="Hibbett D."/>
            <person name="Nagy L.G."/>
            <person name="Martin F.M."/>
        </authorList>
    </citation>
    <scope>NUCLEOTIDE SEQUENCE</scope>
    <source>
        <strain evidence="7">UH-Tt-Lm1</strain>
    </source>
</reference>
<dbReference type="GO" id="GO:0035556">
    <property type="term" value="P:intracellular signal transduction"/>
    <property type="evidence" value="ECO:0007669"/>
    <property type="project" value="InterPro"/>
</dbReference>
<feature type="region of interest" description="Disordered" evidence="3">
    <location>
        <begin position="924"/>
        <end position="949"/>
    </location>
</feature>
<dbReference type="PROSITE" id="PS50010">
    <property type="entry name" value="DH_2"/>
    <property type="match status" value="1"/>
</dbReference>
<evidence type="ECO:0000259" key="5">
    <source>
        <dbReference type="PROSITE" id="PS50010"/>
    </source>
</evidence>
<dbReference type="InterPro" id="IPR001331">
    <property type="entry name" value="GDS_CDC24_CS"/>
</dbReference>
<evidence type="ECO:0000313" key="7">
    <source>
        <dbReference type="EMBL" id="KAF9790633.1"/>
    </source>
</evidence>
<organism evidence="7 8">
    <name type="scientific">Thelephora terrestris</name>
    <dbReference type="NCBI Taxonomy" id="56493"/>
    <lineage>
        <taxon>Eukaryota</taxon>
        <taxon>Fungi</taxon>
        <taxon>Dikarya</taxon>
        <taxon>Basidiomycota</taxon>
        <taxon>Agaricomycotina</taxon>
        <taxon>Agaricomycetes</taxon>
        <taxon>Thelephorales</taxon>
        <taxon>Thelephoraceae</taxon>
        <taxon>Thelephora</taxon>
    </lineage>
</organism>
<feature type="compositionally biased region" description="Polar residues" evidence="3">
    <location>
        <begin position="14"/>
        <end position="23"/>
    </location>
</feature>
<dbReference type="PROSITE" id="PS50003">
    <property type="entry name" value="PH_DOMAIN"/>
    <property type="match status" value="1"/>
</dbReference>
<dbReference type="EMBL" id="WIUZ02000002">
    <property type="protein sequence ID" value="KAF9790633.1"/>
    <property type="molecule type" value="Genomic_DNA"/>
</dbReference>
<dbReference type="PANTHER" id="PTHR46572:SF1">
    <property type="entry name" value="RHO1 GUANINE NUCLEOTIDE EXCHANGE FACTOR TUS1"/>
    <property type="match status" value="1"/>
</dbReference>
<keyword evidence="2" id="KW-0344">Guanine-nucleotide releasing factor</keyword>
<feature type="region of interest" description="Disordered" evidence="3">
    <location>
        <begin position="1"/>
        <end position="73"/>
    </location>
</feature>
<reference evidence="7" key="2">
    <citation type="submission" date="2020-11" db="EMBL/GenBank/DDBJ databases">
        <authorList>
            <consortium name="DOE Joint Genome Institute"/>
            <person name="Kuo A."/>
            <person name="Miyauchi S."/>
            <person name="Kiss E."/>
            <person name="Drula E."/>
            <person name="Kohler A."/>
            <person name="Sanchez-Garcia M."/>
            <person name="Andreopoulos B."/>
            <person name="Barry K.W."/>
            <person name="Bonito G."/>
            <person name="Buee M."/>
            <person name="Carver A."/>
            <person name="Chen C."/>
            <person name="Cichocki N."/>
            <person name="Clum A."/>
            <person name="Culley D."/>
            <person name="Crous P.W."/>
            <person name="Fauchery L."/>
            <person name="Girlanda M."/>
            <person name="Hayes R."/>
            <person name="Keri Z."/>
            <person name="Labutti K."/>
            <person name="Lipzen A."/>
            <person name="Lombard V."/>
            <person name="Magnuson J."/>
            <person name="Maillard F."/>
            <person name="Morin E."/>
            <person name="Murat C."/>
            <person name="Nolan M."/>
            <person name="Ohm R."/>
            <person name="Pangilinan J."/>
            <person name="Pereira M."/>
            <person name="Perotto S."/>
            <person name="Peter M."/>
            <person name="Riley R."/>
            <person name="Sitrit Y."/>
            <person name="Stielow B."/>
            <person name="Szollosi G."/>
            <person name="Zifcakova L."/>
            <person name="Stursova M."/>
            <person name="Spatafora J.W."/>
            <person name="Tedersoo L."/>
            <person name="Vaario L.-M."/>
            <person name="Yamada A."/>
            <person name="Yan M."/>
            <person name="Wang P."/>
            <person name="Xu J."/>
            <person name="Bruns T."/>
            <person name="Baldrian P."/>
            <person name="Vilgalys R."/>
            <person name="Henrissat B."/>
            <person name="Grigoriev I.V."/>
            <person name="Hibbett D."/>
            <person name="Nagy L.G."/>
            <person name="Martin F.M."/>
        </authorList>
    </citation>
    <scope>NUCLEOTIDE SEQUENCE</scope>
    <source>
        <strain evidence="7">UH-Tt-Lm1</strain>
    </source>
</reference>
<dbReference type="AlphaFoldDB" id="A0A9P6HM71"/>
<dbReference type="InterPro" id="IPR001180">
    <property type="entry name" value="CNH_dom"/>
</dbReference>
<keyword evidence="8" id="KW-1185">Reference proteome</keyword>
<dbReference type="Gene3D" id="1.20.900.10">
    <property type="entry name" value="Dbl homology (DH) domain"/>
    <property type="match status" value="1"/>
</dbReference>
<evidence type="ECO:0000259" key="6">
    <source>
        <dbReference type="PROSITE" id="PS50219"/>
    </source>
</evidence>
<feature type="domain" description="DH" evidence="5">
    <location>
        <begin position="192"/>
        <end position="383"/>
    </location>
</feature>
<evidence type="ECO:0000256" key="2">
    <source>
        <dbReference type="ARBA" id="ARBA00022658"/>
    </source>
</evidence>
<accession>A0A9P6HM71</accession>
<dbReference type="Pfam" id="PF00780">
    <property type="entry name" value="CNH"/>
    <property type="match status" value="1"/>
</dbReference>
<evidence type="ECO:0008006" key="9">
    <source>
        <dbReference type="Google" id="ProtNLM"/>
    </source>
</evidence>
<dbReference type="Pfam" id="PF00621">
    <property type="entry name" value="RhoGEF"/>
    <property type="match status" value="1"/>
</dbReference>
<comment type="caution">
    <text evidence="7">The sequence shown here is derived from an EMBL/GenBank/DDBJ whole genome shotgun (WGS) entry which is preliminary data.</text>
</comment>
<feature type="domain" description="CNH" evidence="6">
    <location>
        <begin position="583"/>
        <end position="891"/>
    </location>
</feature>
<dbReference type="SMART" id="SM00325">
    <property type="entry name" value="RhoGEF"/>
    <property type="match status" value="1"/>
</dbReference>
<dbReference type="InterPro" id="IPR035899">
    <property type="entry name" value="DBL_dom_sf"/>
</dbReference>
<dbReference type="Gene3D" id="2.30.29.30">
    <property type="entry name" value="Pleckstrin-homology domain (PH domain)/Phosphotyrosine-binding domain (PTB)"/>
    <property type="match status" value="1"/>
</dbReference>